<evidence type="ECO:0000313" key="1">
    <source>
        <dbReference type="EMBL" id="KAI1699498.1"/>
    </source>
</evidence>
<dbReference type="InterPro" id="IPR004988">
    <property type="entry name" value="DUF273"/>
</dbReference>
<dbReference type="AlphaFoldDB" id="A0AAD4MRP3"/>
<evidence type="ECO:0000313" key="2">
    <source>
        <dbReference type="Proteomes" id="UP001201812"/>
    </source>
</evidence>
<accession>A0AAD4MRP3</accession>
<reference evidence="1" key="1">
    <citation type="submission" date="2022-01" db="EMBL/GenBank/DDBJ databases">
        <title>Genome Sequence Resource for Two Populations of Ditylenchus destructor, the Migratory Endoparasitic Phytonematode.</title>
        <authorList>
            <person name="Zhang H."/>
            <person name="Lin R."/>
            <person name="Xie B."/>
        </authorList>
    </citation>
    <scope>NUCLEOTIDE SEQUENCE</scope>
    <source>
        <strain evidence="1">BazhouSP</strain>
    </source>
</reference>
<sequence>MGSFLKASPRGSVSDCYGSGHLVNNKHRKGTIHIVRFLHIKFIQVIWINDNNEVGSFLIKNMSIILRYGRTMSMENRPCNNGASTKTVILTIVNKVEKLDEYKLALETVNCYANLRGYSHKVLILEDTNGIKDVRLEEDATIVLPYVHKQSKECIHKDFFFRRHCIVALYMEENQEKFNLVLFMDADVGVVNPNHTIHEYFSKNGRKGDLLKNYRITVEMVFYNRLFVHEIAAGGYLARNTEYSRQFLHYWADYLYQLPDGFVGTDNGALHIVLMQKFAKPEDRRKCELYSNRTKDWGKLFEFEACVREYFGLNETLYTEYDSQGQMRGRVSIRPFGKSWVRDSGVTQSRFSHDDFMFHQWKTSNMEKPLPNSFMAEWQYPFRDKEFNMEKCLEGSPEPMVPKDGLFVAQSQIDHELSKRIEAVNEYFQYSLNQLKNEDTTTTSTTAATVEATKTEALIISRIAAAEQNRDLLVRRKTEFINGETKHFHEE</sequence>
<name>A0AAD4MRP3_9BILA</name>
<organism evidence="1 2">
    <name type="scientific">Ditylenchus destructor</name>
    <dbReference type="NCBI Taxonomy" id="166010"/>
    <lineage>
        <taxon>Eukaryota</taxon>
        <taxon>Metazoa</taxon>
        <taxon>Ecdysozoa</taxon>
        <taxon>Nematoda</taxon>
        <taxon>Chromadorea</taxon>
        <taxon>Rhabditida</taxon>
        <taxon>Tylenchina</taxon>
        <taxon>Tylenchomorpha</taxon>
        <taxon>Sphaerularioidea</taxon>
        <taxon>Anguinidae</taxon>
        <taxon>Anguininae</taxon>
        <taxon>Ditylenchus</taxon>
    </lineage>
</organism>
<dbReference type="PANTHER" id="PTHR31562:SF4">
    <property type="entry name" value="DUF268 DOMAIN-CONTAINING PROTEIN-RELATED"/>
    <property type="match status" value="1"/>
</dbReference>
<comment type="caution">
    <text evidence="1">The sequence shown here is derived from an EMBL/GenBank/DDBJ whole genome shotgun (WGS) entry which is preliminary data.</text>
</comment>
<keyword evidence="2" id="KW-1185">Reference proteome</keyword>
<gene>
    <name evidence="1" type="ORF">DdX_17292</name>
</gene>
<proteinExistence type="predicted"/>
<protein>
    <submittedName>
        <fullName evidence="1">Uncharacterized protein</fullName>
    </submittedName>
</protein>
<dbReference type="EMBL" id="JAKKPZ010000177">
    <property type="protein sequence ID" value="KAI1699498.1"/>
    <property type="molecule type" value="Genomic_DNA"/>
</dbReference>
<dbReference type="Proteomes" id="UP001201812">
    <property type="component" value="Unassembled WGS sequence"/>
</dbReference>
<dbReference type="InterPro" id="IPR029044">
    <property type="entry name" value="Nucleotide-diphossugar_trans"/>
</dbReference>
<dbReference type="Pfam" id="PF03314">
    <property type="entry name" value="DUF273"/>
    <property type="match status" value="1"/>
</dbReference>
<dbReference type="Gene3D" id="3.90.550.10">
    <property type="entry name" value="Spore Coat Polysaccharide Biosynthesis Protein SpsA, Chain A"/>
    <property type="match status" value="1"/>
</dbReference>
<dbReference type="PANTHER" id="PTHR31562">
    <property type="entry name" value="PROTEIN CBG18972"/>
    <property type="match status" value="1"/>
</dbReference>